<evidence type="ECO:0000256" key="3">
    <source>
        <dbReference type="ARBA" id="ARBA00011738"/>
    </source>
</evidence>
<dbReference type="Pfam" id="PF00288">
    <property type="entry name" value="GHMP_kinases_N"/>
    <property type="match status" value="1"/>
</dbReference>
<dbReference type="Pfam" id="PF08544">
    <property type="entry name" value="GHMP_kinases_C"/>
    <property type="match status" value="1"/>
</dbReference>
<dbReference type="InterPro" id="IPR019539">
    <property type="entry name" value="GalKase_N"/>
</dbReference>
<dbReference type="PROSITE" id="PS00627">
    <property type="entry name" value="GHMP_KINASES_ATP"/>
    <property type="match status" value="1"/>
</dbReference>
<comment type="catalytic activity">
    <reaction evidence="14">
        <text>alpha-D-galactose + ATP = alpha-D-galactose 1-phosphate + ADP + H(+)</text>
        <dbReference type="Rhea" id="RHEA:13553"/>
        <dbReference type="ChEBI" id="CHEBI:15378"/>
        <dbReference type="ChEBI" id="CHEBI:28061"/>
        <dbReference type="ChEBI" id="CHEBI:30616"/>
        <dbReference type="ChEBI" id="CHEBI:58336"/>
        <dbReference type="ChEBI" id="CHEBI:456216"/>
        <dbReference type="EC" id="2.7.1.6"/>
    </reaction>
    <physiologicalReaction direction="left-to-right" evidence="14">
        <dbReference type="Rhea" id="RHEA:13554"/>
    </physiologicalReaction>
</comment>
<evidence type="ECO:0000259" key="18">
    <source>
        <dbReference type="Pfam" id="PF08544"/>
    </source>
</evidence>
<feature type="domain" description="GHMP kinase C-terminal" evidence="18">
    <location>
        <begin position="385"/>
        <end position="466"/>
    </location>
</feature>
<keyword evidence="8" id="KW-0547">Nucleotide-binding</keyword>
<dbReference type="EC" id="2.7.1.6" evidence="4"/>
<evidence type="ECO:0000256" key="4">
    <source>
        <dbReference type="ARBA" id="ARBA00012315"/>
    </source>
</evidence>
<dbReference type="GO" id="GO:0033499">
    <property type="term" value="P:galactose catabolic process via UDP-galactose, Leloir pathway"/>
    <property type="evidence" value="ECO:0007669"/>
    <property type="project" value="UniProtKB-ARBA"/>
</dbReference>
<dbReference type="Ensembl" id="ENSFALT00000001106.2">
    <property type="protein sequence ID" value="ENSFALP00000001101.2"/>
    <property type="gene ID" value="ENSFALG00000001061.2"/>
</dbReference>
<dbReference type="SUPFAM" id="SSF55060">
    <property type="entry name" value="GHMP Kinase, C-terminal domain"/>
    <property type="match status" value="1"/>
</dbReference>
<keyword evidence="21" id="KW-1185">Reference proteome</keyword>
<reference evidence="20 21" key="1">
    <citation type="journal article" date="2012" name="Nature">
        <title>The genomic landscape of species divergence in Ficedula flycatchers.</title>
        <authorList>
            <person name="Ellegren H."/>
            <person name="Smeds L."/>
            <person name="Burri R."/>
            <person name="Olason P.I."/>
            <person name="Backstrom N."/>
            <person name="Kawakami T."/>
            <person name="Kunstner A."/>
            <person name="Makinen H."/>
            <person name="Nadachowska-Brzyska K."/>
            <person name="Qvarnstrom A."/>
            <person name="Uebbing S."/>
            <person name="Wolf J.B."/>
        </authorList>
    </citation>
    <scope>NUCLEOTIDE SEQUENCE [LARGE SCALE GENOMIC DNA]</scope>
</reference>
<dbReference type="GeneTree" id="ENSGT00950000183187"/>
<dbReference type="InterPro" id="IPR006204">
    <property type="entry name" value="GHMP_kinase_N_dom"/>
</dbReference>
<dbReference type="GO" id="GO:0019402">
    <property type="term" value="P:galactitol metabolic process"/>
    <property type="evidence" value="ECO:0007669"/>
    <property type="project" value="Ensembl"/>
</dbReference>
<protein>
    <recommendedName>
        <fullName evidence="5">Galactokinase</fullName>
        <ecNumber evidence="4">2.7.1.6</ecNumber>
    </recommendedName>
    <alternativeName>
        <fullName evidence="13">Galactose kinase</fullName>
    </alternativeName>
</protein>
<evidence type="ECO:0000256" key="16">
    <source>
        <dbReference type="SAM" id="MobiDB-lite"/>
    </source>
</evidence>
<comment type="function">
    <text evidence="15">Catalyzes the transfer of a phosphate from ATP to alpha-D-galactose and participates in the first committed step in the catabolism of galactose.</text>
</comment>
<keyword evidence="12" id="KW-0119">Carbohydrate metabolism</keyword>
<evidence type="ECO:0000256" key="7">
    <source>
        <dbReference type="ARBA" id="ARBA00022679"/>
    </source>
</evidence>
<dbReference type="InterPro" id="IPR000705">
    <property type="entry name" value="Galactokinase"/>
</dbReference>
<dbReference type="PRINTS" id="PR00473">
    <property type="entry name" value="GALCTOKINASE"/>
</dbReference>
<dbReference type="PANTHER" id="PTHR10457:SF7">
    <property type="entry name" value="GALACTOKINASE-RELATED"/>
    <property type="match status" value="1"/>
</dbReference>
<comment type="pathway">
    <text evidence="1">Carbohydrate metabolism; galactose metabolism.</text>
</comment>
<evidence type="ECO:0000256" key="14">
    <source>
        <dbReference type="ARBA" id="ARBA00049538"/>
    </source>
</evidence>
<comment type="subunit">
    <text evidence="3">Homodimer.</text>
</comment>
<evidence type="ECO:0000256" key="15">
    <source>
        <dbReference type="ARBA" id="ARBA00055336"/>
    </source>
</evidence>
<organism evidence="20 21">
    <name type="scientific">Ficedula albicollis</name>
    <name type="common">Collared flycatcher</name>
    <name type="synonym">Muscicapa albicollis</name>
    <dbReference type="NCBI Taxonomy" id="59894"/>
    <lineage>
        <taxon>Eukaryota</taxon>
        <taxon>Metazoa</taxon>
        <taxon>Chordata</taxon>
        <taxon>Craniata</taxon>
        <taxon>Vertebrata</taxon>
        <taxon>Euteleostomi</taxon>
        <taxon>Archelosauria</taxon>
        <taxon>Archosauria</taxon>
        <taxon>Dinosauria</taxon>
        <taxon>Saurischia</taxon>
        <taxon>Theropoda</taxon>
        <taxon>Coelurosauria</taxon>
        <taxon>Aves</taxon>
        <taxon>Neognathae</taxon>
        <taxon>Neoaves</taxon>
        <taxon>Telluraves</taxon>
        <taxon>Australaves</taxon>
        <taxon>Passeriformes</taxon>
        <taxon>Muscicapidae</taxon>
        <taxon>Ficedula</taxon>
    </lineage>
</organism>
<dbReference type="FunFam" id="3.30.230.10:FF:000040">
    <property type="entry name" value="Galactokinase 1"/>
    <property type="match status" value="1"/>
</dbReference>
<proteinExistence type="inferred from homology"/>
<dbReference type="GO" id="GO:0005534">
    <property type="term" value="F:galactose binding"/>
    <property type="evidence" value="ECO:0007669"/>
    <property type="project" value="Ensembl"/>
</dbReference>
<dbReference type="HOGENOM" id="CLU_017814_2_0_1"/>
<evidence type="ECO:0000256" key="8">
    <source>
        <dbReference type="ARBA" id="ARBA00022741"/>
    </source>
</evidence>
<dbReference type="eggNOG" id="KOG0631">
    <property type="taxonomic scope" value="Eukaryota"/>
</dbReference>
<dbReference type="GO" id="GO:0005524">
    <property type="term" value="F:ATP binding"/>
    <property type="evidence" value="ECO:0007669"/>
    <property type="project" value="UniProtKB-KW"/>
</dbReference>
<dbReference type="GO" id="GO:0061623">
    <property type="term" value="P:glycolytic process from galactose"/>
    <property type="evidence" value="ECO:0007669"/>
    <property type="project" value="Ensembl"/>
</dbReference>
<dbReference type="InterPro" id="IPR020568">
    <property type="entry name" value="Ribosomal_Su5_D2-typ_SF"/>
</dbReference>
<dbReference type="InterPro" id="IPR013750">
    <property type="entry name" value="GHMP_kinase_C_dom"/>
</dbReference>
<dbReference type="InterPro" id="IPR036554">
    <property type="entry name" value="GHMP_kinase_C_sf"/>
</dbReference>
<keyword evidence="7" id="KW-0808">Transferase</keyword>
<evidence type="ECO:0000256" key="11">
    <source>
        <dbReference type="ARBA" id="ARBA00023144"/>
    </source>
</evidence>
<evidence type="ECO:0000313" key="21">
    <source>
        <dbReference type="Proteomes" id="UP000016665"/>
    </source>
</evidence>
<evidence type="ECO:0000259" key="17">
    <source>
        <dbReference type="Pfam" id="PF00288"/>
    </source>
</evidence>
<dbReference type="Proteomes" id="UP000016665">
    <property type="component" value="Chromosome 18"/>
</dbReference>
<accession>U3JE97</accession>
<dbReference type="Pfam" id="PF10509">
    <property type="entry name" value="GalKase_gal_bdg"/>
    <property type="match status" value="1"/>
</dbReference>
<feature type="domain" description="Galactokinase N-terminal" evidence="19">
    <location>
        <begin position="137"/>
        <end position="160"/>
    </location>
</feature>
<dbReference type="AlphaFoldDB" id="U3JE97"/>
<evidence type="ECO:0000256" key="5">
    <source>
        <dbReference type="ARBA" id="ARBA00019487"/>
    </source>
</evidence>
<evidence type="ECO:0000256" key="12">
    <source>
        <dbReference type="ARBA" id="ARBA00023277"/>
    </source>
</evidence>
<gene>
    <name evidence="20" type="primary">GALK1</name>
</gene>
<dbReference type="FunFam" id="3.30.70.890:FF:000007">
    <property type="entry name" value="Galactokinase 1"/>
    <property type="match status" value="1"/>
</dbReference>
<keyword evidence="11" id="KW-0299">Galactose metabolism</keyword>
<evidence type="ECO:0000313" key="20">
    <source>
        <dbReference type="Ensembl" id="ENSFALP00000001101.2"/>
    </source>
</evidence>
<evidence type="ECO:0000259" key="19">
    <source>
        <dbReference type="Pfam" id="PF10509"/>
    </source>
</evidence>
<feature type="domain" description="GHMP kinase N-terminal" evidence="17">
    <location>
        <begin position="201"/>
        <end position="287"/>
    </location>
</feature>
<dbReference type="InterPro" id="IPR014721">
    <property type="entry name" value="Ribsml_uS5_D2-typ_fold_subgr"/>
</dbReference>
<dbReference type="InterPro" id="IPR006203">
    <property type="entry name" value="GHMP_knse_ATP-bd_CS"/>
</dbReference>
<reference evidence="20" key="2">
    <citation type="submission" date="2025-08" db="UniProtKB">
        <authorList>
            <consortium name="Ensembl"/>
        </authorList>
    </citation>
    <scope>IDENTIFICATION</scope>
</reference>
<keyword evidence="9" id="KW-0418">Kinase</keyword>
<dbReference type="Gene3D" id="3.30.70.890">
    <property type="entry name" value="GHMP kinase, C-terminal domain"/>
    <property type="match status" value="1"/>
</dbReference>
<dbReference type="PANTHER" id="PTHR10457">
    <property type="entry name" value="MEVALONATE KINASE/GALACTOKINASE"/>
    <property type="match status" value="1"/>
</dbReference>
<evidence type="ECO:0000256" key="10">
    <source>
        <dbReference type="ARBA" id="ARBA00022840"/>
    </source>
</evidence>
<reference evidence="20" key="3">
    <citation type="submission" date="2025-09" db="UniProtKB">
        <authorList>
            <consortium name="Ensembl"/>
        </authorList>
    </citation>
    <scope>IDENTIFICATION</scope>
</reference>
<feature type="region of interest" description="Disordered" evidence="16">
    <location>
        <begin position="27"/>
        <end position="137"/>
    </location>
</feature>
<dbReference type="SUPFAM" id="SSF54211">
    <property type="entry name" value="Ribosomal protein S5 domain 2-like"/>
    <property type="match status" value="1"/>
</dbReference>
<dbReference type="NCBIfam" id="TIGR00131">
    <property type="entry name" value="gal_kin"/>
    <property type="match status" value="1"/>
</dbReference>
<keyword evidence="10" id="KW-0067">ATP-binding</keyword>
<dbReference type="GO" id="GO:0004335">
    <property type="term" value="F:galactokinase activity"/>
    <property type="evidence" value="ECO:0007669"/>
    <property type="project" value="UniProtKB-EC"/>
</dbReference>
<name>U3JE97_FICAL</name>
<feature type="compositionally biased region" description="Low complexity" evidence="16">
    <location>
        <begin position="39"/>
        <end position="53"/>
    </location>
</feature>
<sequence>MPLDTGLGLFGDRGSSCGTREILPAPGLCGHRRSSDFDPSAARGRSPAAGPRGELLQPVPIIPSAEAPGGFCGRKGARSPRRGPGPGTLPPPSYPATKGHSRRSPLRRMLSSSWHSDTRCGEVSVQGPPPSRSRSTHTDYNGGFVLPMALQLGTVLVGSPRQDGTISIVTTSAEADEPRRVQFPAPGPGSALSPGLPRWANYVKGVIQHYRGGPVPGFSAVMASDIPLGGGLSSSAALEVATYTFLQQLCPDDGDLVAKALACQKAEHTFAGMPCGIMDQFISVMGKEGHALLIDCRSLQTVAVPLADASLAVLITNSNVRHTLAGSEYPARRRHCERAAAALGKASLRDATLAELEEARSRLGDEVFRRARHVIGEIARTAQAAQALQHRDYRTFGRLMVESHNSLRDDYEVSCSELDELVAAALEVDGVYGSRMTGGGFGGCTVTLLEAGAADRAQQHIQEKYSGTATFYLTKPSGGAKALPL</sequence>
<dbReference type="PRINTS" id="PR00959">
    <property type="entry name" value="MEVGALKINASE"/>
</dbReference>
<evidence type="ECO:0000256" key="13">
    <source>
        <dbReference type="ARBA" id="ARBA00029590"/>
    </source>
</evidence>
<evidence type="ECO:0000256" key="2">
    <source>
        <dbReference type="ARBA" id="ARBA00006566"/>
    </source>
</evidence>
<evidence type="ECO:0000256" key="1">
    <source>
        <dbReference type="ARBA" id="ARBA00004947"/>
    </source>
</evidence>
<evidence type="ECO:0000256" key="6">
    <source>
        <dbReference type="ARBA" id="ARBA00022553"/>
    </source>
</evidence>
<dbReference type="GO" id="GO:0005829">
    <property type="term" value="C:cytosol"/>
    <property type="evidence" value="ECO:0007669"/>
    <property type="project" value="TreeGrafter"/>
</dbReference>
<keyword evidence="6" id="KW-0597">Phosphoprotein</keyword>
<dbReference type="STRING" id="59894.ENSFALP00000001101"/>
<comment type="similarity">
    <text evidence="2">Belongs to the GHMP kinase family. GalK subfamily.</text>
</comment>
<dbReference type="Gene3D" id="3.30.230.10">
    <property type="match status" value="1"/>
</dbReference>
<evidence type="ECO:0000256" key="9">
    <source>
        <dbReference type="ARBA" id="ARBA00022777"/>
    </source>
</evidence>